<dbReference type="NCBIfam" id="TIGR00221">
    <property type="entry name" value="nagA"/>
    <property type="match status" value="1"/>
</dbReference>
<evidence type="ECO:0000313" key="9">
    <source>
        <dbReference type="Proteomes" id="UP000013909"/>
    </source>
</evidence>
<dbReference type="InterPro" id="IPR011059">
    <property type="entry name" value="Metal-dep_hydrolase_composite"/>
</dbReference>
<dbReference type="PATRIC" id="fig|1288963.3.peg.169"/>
<keyword evidence="2 6" id="KW-0479">Metal-binding</keyword>
<dbReference type="EMBL" id="AQHR01000007">
    <property type="protein sequence ID" value="EON79368.1"/>
    <property type="molecule type" value="Genomic_DNA"/>
</dbReference>
<gene>
    <name evidence="8" type="ORF">ADIS_0170</name>
</gene>
<comment type="caution">
    <text evidence="8">The sequence shown here is derived from an EMBL/GenBank/DDBJ whole genome shotgun (WGS) entry which is preliminary data.</text>
</comment>
<dbReference type="Proteomes" id="UP000013909">
    <property type="component" value="Unassembled WGS sequence"/>
</dbReference>
<dbReference type="SUPFAM" id="SSF51338">
    <property type="entry name" value="Composite domain of metallo-dependent hydrolases"/>
    <property type="match status" value="1"/>
</dbReference>
<dbReference type="Pfam" id="PF01979">
    <property type="entry name" value="Amidohydro_1"/>
    <property type="match status" value="1"/>
</dbReference>
<feature type="binding site" evidence="6">
    <location>
        <position position="169"/>
    </location>
    <ligand>
        <name>Zn(2+)</name>
        <dbReference type="ChEBI" id="CHEBI:29105"/>
    </ligand>
</feature>
<dbReference type="SUPFAM" id="SSF51556">
    <property type="entry name" value="Metallo-dependent hydrolases"/>
    <property type="match status" value="1"/>
</dbReference>
<accession>R7ZZ91</accession>
<dbReference type="STRING" id="1232681.ADIS_0170"/>
<evidence type="ECO:0000256" key="3">
    <source>
        <dbReference type="ARBA" id="ARBA00022801"/>
    </source>
</evidence>
<keyword evidence="9" id="KW-1185">Reference proteome</keyword>
<dbReference type="GO" id="GO:0006046">
    <property type="term" value="P:N-acetylglucosamine catabolic process"/>
    <property type="evidence" value="ECO:0007669"/>
    <property type="project" value="TreeGrafter"/>
</dbReference>
<dbReference type="FunFam" id="3.20.20.140:FF:000004">
    <property type="entry name" value="N-acetylglucosamine-6-phosphate deacetylase"/>
    <property type="match status" value="1"/>
</dbReference>
<evidence type="ECO:0000256" key="1">
    <source>
        <dbReference type="ARBA" id="ARBA00010716"/>
    </source>
</evidence>
<dbReference type="PANTHER" id="PTHR11113">
    <property type="entry name" value="N-ACETYLGLUCOSAMINE-6-PHOSPHATE DEACETYLASE"/>
    <property type="match status" value="1"/>
</dbReference>
<dbReference type="PANTHER" id="PTHR11113:SF14">
    <property type="entry name" value="N-ACETYLGLUCOSAMINE-6-PHOSPHATE DEACETYLASE"/>
    <property type="match status" value="1"/>
</dbReference>
<dbReference type="CDD" id="cd00854">
    <property type="entry name" value="NagA"/>
    <property type="match status" value="1"/>
</dbReference>
<sequence length="437" mass="47961">MRGNGLPSTTGQERLGLDNFSTFVGGELISNLKFRKYIPMEFQIINGRIITPFEIIPSASLLVKDGKVASIDRHSRPLENIRQIDAKGRYVSPGFVDIHVHGGGGFDFMDGEVEGFLKIAELHAAYGTTSMVPTTLTSDQSHLFHTLDTYEMALRENRNGASFLGLHLEGPYFAMNQRGAQDPRFIRDPNPKEYEPILERSHLINRWSAAPERAGALQFGKRLRECGVLAAIAHSDAVYEEVVAAVEHGYSLSTHLYSGMSGVTRRNAFRFAGVIESSLLLDELDVEVIGDGVHLPAPFLKLIYKVKGPDKIALITDAMRAAGTEATESVLGPKENGLKVIVEDGVAKLPDRSSFAGSVATCDRLVRTLCKEADLPLVQVIRMMCTTPARISGVSDRKGTITVGKDADIVIFDDDIRVAHTFVEGRHVFSSSEHKIR</sequence>
<evidence type="ECO:0000313" key="8">
    <source>
        <dbReference type="EMBL" id="EON79368.1"/>
    </source>
</evidence>
<organism evidence="8 9">
    <name type="scientific">Lunatimonas lonarensis</name>
    <dbReference type="NCBI Taxonomy" id="1232681"/>
    <lineage>
        <taxon>Bacteria</taxon>
        <taxon>Pseudomonadati</taxon>
        <taxon>Bacteroidota</taxon>
        <taxon>Cytophagia</taxon>
        <taxon>Cytophagales</taxon>
        <taxon>Cyclobacteriaceae</taxon>
    </lineage>
</organism>
<feature type="binding site" evidence="6">
    <location>
        <position position="234"/>
    </location>
    <ligand>
        <name>Zn(2+)</name>
        <dbReference type="ChEBI" id="CHEBI:29105"/>
    </ligand>
</feature>
<dbReference type="Gene3D" id="2.30.40.10">
    <property type="entry name" value="Urease, subunit C, domain 1"/>
    <property type="match status" value="1"/>
</dbReference>
<evidence type="ECO:0000259" key="7">
    <source>
        <dbReference type="Pfam" id="PF01979"/>
    </source>
</evidence>
<keyword evidence="4" id="KW-0119">Carbohydrate metabolism</keyword>
<keyword evidence="3 8" id="KW-0378">Hydrolase</keyword>
<feature type="binding site" evidence="6">
    <location>
        <position position="255"/>
    </location>
    <ligand>
        <name>Zn(2+)</name>
        <dbReference type="ChEBI" id="CHEBI:29105"/>
    </ligand>
</feature>
<name>R7ZZ91_9BACT</name>
<feature type="domain" description="Amidohydrolase-related" evidence="7">
    <location>
        <begin position="90"/>
        <end position="426"/>
    </location>
</feature>
<dbReference type="InterPro" id="IPR006680">
    <property type="entry name" value="Amidohydro-rel"/>
</dbReference>
<protein>
    <submittedName>
        <fullName evidence="8">N-acetylglucosamine-6-phosphate deacetylase</fullName>
        <ecNumber evidence="8">3.5.1.25</ecNumber>
    </submittedName>
</protein>
<dbReference type="InterPro" id="IPR032466">
    <property type="entry name" value="Metal_Hydrolase"/>
</dbReference>
<comment type="cofactor">
    <cofactor evidence="6">
        <name>a divalent metal cation</name>
        <dbReference type="ChEBI" id="CHEBI:60240"/>
    </cofactor>
    <text evidence="6">Binds 1 divalent metal cation per subunit.</text>
</comment>
<reference evidence="8 9" key="1">
    <citation type="submission" date="2013-02" db="EMBL/GenBank/DDBJ databases">
        <title>A novel strain isolated from Lonar lake, Maharashtra, India.</title>
        <authorList>
            <person name="Singh A."/>
        </authorList>
    </citation>
    <scope>NUCLEOTIDE SEQUENCE [LARGE SCALE GENOMIC DNA]</scope>
    <source>
        <strain evidence="8 9">AK24</strain>
    </source>
</reference>
<feature type="active site" description="Proton donor/acceptor" evidence="5">
    <location>
        <position position="317"/>
    </location>
</feature>
<dbReference type="PIRSF" id="PIRSF038994">
    <property type="entry name" value="NagA"/>
    <property type="match status" value="1"/>
</dbReference>
<dbReference type="GO" id="GO:0046872">
    <property type="term" value="F:metal ion binding"/>
    <property type="evidence" value="ECO:0007669"/>
    <property type="project" value="UniProtKB-KW"/>
</dbReference>
<dbReference type="GO" id="GO:0008448">
    <property type="term" value="F:N-acetylglucosamine-6-phosphate deacetylase activity"/>
    <property type="evidence" value="ECO:0007669"/>
    <property type="project" value="UniProtKB-EC"/>
</dbReference>
<dbReference type="EC" id="3.5.1.25" evidence="8"/>
<evidence type="ECO:0000256" key="4">
    <source>
        <dbReference type="ARBA" id="ARBA00023277"/>
    </source>
</evidence>
<comment type="similarity">
    <text evidence="1">Belongs to the metallo-dependent hydrolases superfamily. NagA family.</text>
</comment>
<proteinExistence type="inferred from homology"/>
<evidence type="ECO:0000256" key="6">
    <source>
        <dbReference type="PIRSR" id="PIRSR038994-3"/>
    </source>
</evidence>
<evidence type="ECO:0000256" key="5">
    <source>
        <dbReference type="PIRSR" id="PIRSR038994-1"/>
    </source>
</evidence>
<dbReference type="Gene3D" id="3.20.20.140">
    <property type="entry name" value="Metal-dependent hydrolases"/>
    <property type="match status" value="1"/>
</dbReference>
<dbReference type="AlphaFoldDB" id="R7ZZ91"/>
<evidence type="ECO:0000256" key="2">
    <source>
        <dbReference type="ARBA" id="ARBA00022723"/>
    </source>
</evidence>
<dbReference type="InterPro" id="IPR003764">
    <property type="entry name" value="GlcNAc_6-P_deAcase"/>
</dbReference>